<evidence type="ECO:0000259" key="1">
    <source>
        <dbReference type="Pfam" id="PF04873"/>
    </source>
</evidence>
<reference evidence="2 3" key="1">
    <citation type="submission" date="2022-03" db="EMBL/GenBank/DDBJ databases">
        <authorList>
            <person name="Macdonald S."/>
            <person name="Ahmed S."/>
            <person name="Newling K."/>
        </authorList>
    </citation>
    <scope>NUCLEOTIDE SEQUENCE [LARGE SCALE GENOMIC DNA]</scope>
</reference>
<dbReference type="AlphaFoldDB" id="A0ABC8IX97"/>
<dbReference type="InterPro" id="IPR047091">
    <property type="entry name" value="EIN3-like_DNA-bd"/>
</dbReference>
<evidence type="ECO:0000313" key="3">
    <source>
        <dbReference type="Proteomes" id="UP001642260"/>
    </source>
</evidence>
<dbReference type="PANTHER" id="PTHR33305">
    <property type="entry name" value="ETHYLENE INSENSITIVE 3-LIKE 2 PROTEIN"/>
    <property type="match status" value="1"/>
</dbReference>
<accession>A0ABC8IX97</accession>
<gene>
    <name evidence="2" type="ORF">ERUC_LOCUS3986</name>
</gene>
<dbReference type="Pfam" id="PF04873">
    <property type="entry name" value="EIN3_DNA-bd"/>
    <property type="match status" value="1"/>
</dbReference>
<keyword evidence="3" id="KW-1185">Reference proteome</keyword>
<name>A0ABC8IX97_ERUVS</name>
<dbReference type="Proteomes" id="UP001642260">
    <property type="component" value="Unassembled WGS sequence"/>
</dbReference>
<dbReference type="EMBL" id="CAKOAT010061933">
    <property type="protein sequence ID" value="CAH8305832.1"/>
    <property type="molecule type" value="Genomic_DNA"/>
</dbReference>
<comment type="caution">
    <text evidence="2">The sequence shown here is derived from an EMBL/GenBank/DDBJ whole genome shotgun (WGS) entry which is preliminary data.</text>
</comment>
<protein>
    <recommendedName>
        <fullName evidence="1">Ethylene insensitive 3-like DNA-binding domain-containing protein</fullName>
    </recommendedName>
</protein>
<organism evidence="2 3">
    <name type="scientific">Eruca vesicaria subsp. sativa</name>
    <name type="common">Garden rocket</name>
    <name type="synonym">Eruca sativa</name>
    <dbReference type="NCBI Taxonomy" id="29727"/>
    <lineage>
        <taxon>Eukaryota</taxon>
        <taxon>Viridiplantae</taxon>
        <taxon>Streptophyta</taxon>
        <taxon>Embryophyta</taxon>
        <taxon>Tracheophyta</taxon>
        <taxon>Spermatophyta</taxon>
        <taxon>Magnoliopsida</taxon>
        <taxon>eudicotyledons</taxon>
        <taxon>Gunneridae</taxon>
        <taxon>Pentapetalae</taxon>
        <taxon>rosids</taxon>
        <taxon>malvids</taxon>
        <taxon>Brassicales</taxon>
        <taxon>Brassicaceae</taxon>
        <taxon>Brassiceae</taxon>
        <taxon>Eruca</taxon>
    </lineage>
</organism>
<dbReference type="PANTHER" id="PTHR33305:SF59">
    <property type="entry name" value="ETHYLENE INSENSITIVE 3-LIKE DNA-BINDING DOMAIN-CONTAINING PROTEIN"/>
    <property type="match status" value="1"/>
</dbReference>
<evidence type="ECO:0000313" key="2">
    <source>
        <dbReference type="EMBL" id="CAH8305832.1"/>
    </source>
</evidence>
<proteinExistence type="predicted"/>
<feature type="domain" description="Ethylene insensitive 3-like DNA-binding" evidence="1">
    <location>
        <begin position="60"/>
        <end position="139"/>
    </location>
</feature>
<dbReference type="InterPro" id="IPR006957">
    <property type="entry name" value="EIN3"/>
</dbReference>
<sequence>MVFNEMGRSNTGFFFSDDNGYTDDEFDVDKLEKRIWRQEMRLKRLKERSKNKEGNDEQLISKYMFKIMEVCNVQGFVYGIISEEEKPVISAASENLQEWWKDKVKFDLNGLWSKMTTKEKDILFNVIDQEEASKYEKKLNTSNFEMAKMQRTRMMKPESDQNMYFNLGFQDKNSQVNNQPGFPNRDGLFASSKFHVSEVTKPV</sequence>